<sequence>GYMLGAIFGDIIGSTRELHNVKTEEFELFPPGSHFTDDTVMTVAVAEKLLNANSGCNSRKAYAARYKQYYSRYRNAGFGQMFSKWAENDTLRIQRSYGNGAAMRVTAIGYAFDDLKPLLKEVKASCYYTHHNREAIKGAKAVATCVFLARKQEDKDSIKRTIEKMYGYRFQPLDEIRRDYVFDSRASYSVPPALEAFFESDSYESAIRKAISIGGDSDTIACITGGIAEAYYREIPKEIATKGNLLIDSGLRRVVREFNEVMNVE</sequence>
<comment type="caution">
    <text evidence="1">The sequence shown here is derived from an EMBL/GenBank/DDBJ whole genome shotgun (WGS) entry which is preliminary data.</text>
</comment>
<dbReference type="InterPro" id="IPR005502">
    <property type="entry name" value="Ribosyl_crysJ1"/>
</dbReference>
<dbReference type="AlphaFoldDB" id="K1T0M8"/>
<dbReference type="PANTHER" id="PTHR16222">
    <property type="entry name" value="ADP-RIBOSYLGLYCOHYDROLASE"/>
    <property type="match status" value="1"/>
</dbReference>
<dbReference type="SUPFAM" id="SSF101478">
    <property type="entry name" value="ADP-ribosylglycohydrolase"/>
    <property type="match status" value="1"/>
</dbReference>
<evidence type="ECO:0000313" key="1">
    <source>
        <dbReference type="EMBL" id="EKC59585.1"/>
    </source>
</evidence>
<dbReference type="PANTHER" id="PTHR16222:SF12">
    <property type="entry name" value="ADP-RIBOSYLGLYCOHYDROLASE-RELATED"/>
    <property type="match status" value="1"/>
</dbReference>
<gene>
    <name evidence="1" type="ORF">OBE_09425</name>
</gene>
<dbReference type="InterPro" id="IPR036705">
    <property type="entry name" value="Ribosyl_crysJ1_sf"/>
</dbReference>
<accession>K1T0M8</accession>
<name>K1T0M8_9ZZZZ</name>
<proteinExistence type="predicted"/>
<keyword evidence="1" id="KW-0378">Hydrolase</keyword>
<feature type="non-terminal residue" evidence="1">
    <location>
        <position position="1"/>
    </location>
</feature>
<dbReference type="EC" id="3.2.2.19" evidence="1"/>
<dbReference type="GO" id="GO:0003875">
    <property type="term" value="F:ADP-ribosylarginine hydrolase activity"/>
    <property type="evidence" value="ECO:0007669"/>
    <property type="project" value="UniProtKB-EC"/>
</dbReference>
<dbReference type="InterPro" id="IPR050792">
    <property type="entry name" value="ADP-ribosylglycohydrolase"/>
</dbReference>
<organism evidence="1">
    <name type="scientific">human gut metagenome</name>
    <dbReference type="NCBI Taxonomy" id="408170"/>
    <lineage>
        <taxon>unclassified sequences</taxon>
        <taxon>metagenomes</taxon>
        <taxon>organismal metagenomes</taxon>
    </lineage>
</organism>
<protein>
    <submittedName>
        <fullName evidence="1">ADP-ribosylation/Crystallin J1</fullName>
        <ecNumber evidence="1">3.2.2.19</ecNumber>
    </submittedName>
</protein>
<reference evidence="1" key="1">
    <citation type="journal article" date="2013" name="Environ. Microbiol.">
        <title>Microbiota from the distal guts of lean and obese adolescents exhibit partial functional redundancy besides clear differences in community structure.</title>
        <authorList>
            <person name="Ferrer M."/>
            <person name="Ruiz A."/>
            <person name="Lanza F."/>
            <person name="Haange S.B."/>
            <person name="Oberbach A."/>
            <person name="Till H."/>
            <person name="Bargiela R."/>
            <person name="Campoy C."/>
            <person name="Segura M.T."/>
            <person name="Richter M."/>
            <person name="von Bergen M."/>
            <person name="Seifert J."/>
            <person name="Suarez A."/>
        </authorList>
    </citation>
    <scope>NUCLEOTIDE SEQUENCE</scope>
</reference>
<dbReference type="Gene3D" id="1.10.4080.10">
    <property type="entry name" value="ADP-ribosylation/Crystallin J1"/>
    <property type="match status" value="1"/>
</dbReference>
<dbReference type="EMBL" id="AJWZ01006503">
    <property type="protein sequence ID" value="EKC59585.1"/>
    <property type="molecule type" value="Genomic_DNA"/>
</dbReference>
<keyword evidence="1" id="KW-0326">Glycosidase</keyword>
<dbReference type="Pfam" id="PF03747">
    <property type="entry name" value="ADP_ribosyl_GH"/>
    <property type="match status" value="1"/>
</dbReference>